<dbReference type="NCBIfam" id="TIGR03503">
    <property type="entry name" value="TIGR03503 family protein"/>
    <property type="match status" value="1"/>
</dbReference>
<evidence type="ECO:0000313" key="5">
    <source>
        <dbReference type="Proteomes" id="UP000258102"/>
    </source>
</evidence>
<dbReference type="AlphaFoldDB" id="A0AAD0W5D1"/>
<protein>
    <submittedName>
        <fullName evidence="4">TIGR03503 family protein</fullName>
    </submittedName>
</protein>
<evidence type="ECO:0000313" key="4">
    <source>
        <dbReference type="EMBL" id="AXR02883.1"/>
    </source>
</evidence>
<dbReference type="InterPro" id="IPR020010">
    <property type="entry name" value="CHP03503"/>
</dbReference>
<gene>
    <name evidence="4" type="ORF">D0511_13025</name>
</gene>
<reference evidence="4 5" key="1">
    <citation type="submission" date="2018-08" db="EMBL/GenBank/DDBJ databases">
        <title>Whole Genome Sequences of Two Pseudoalteromonas piscicida Strains, DE1-A and DE2-A, which Exhibit Strong Antibacterial Activity against Vibrio vulnificus.</title>
        <authorList>
            <person name="Richards G.P."/>
            <person name="Needleman D.S."/>
            <person name="Watson M.A."/>
            <person name="Polson S.W."/>
        </authorList>
    </citation>
    <scope>NUCLEOTIDE SEQUENCE [LARGE SCALE GENOMIC DNA]</scope>
    <source>
        <strain evidence="4 5">DE2-A</strain>
    </source>
</reference>
<feature type="signal peptide" evidence="3">
    <location>
        <begin position="1"/>
        <end position="20"/>
    </location>
</feature>
<accession>A0AAD0W5D1</accession>
<sequence length="456" mass="51235">MNLKQLILGFVLLVSTVVGAQTPQITMLQRDGKVNEIPLLDNRFRIDYNIEEITLLFFRAPGAPAVVLVKPDGSKYYATSSLDNDALQWYDEVSYDLIILKNPTPGPWQVIGQIQKNSRIMVLGDIELEVEALPPLLFRGEVLKVTGRVTNDGKPIDVGYFRDVVTLYVEFSSTNNDEYANFGAGTQSVTDFKDDGREFDERPLDGIFTGEFKLNFPAGEWQPEFFIETPILKRRVIKSPIVIAEPPFNFELMLAGENELEHGLTITIDDTVVKPETILLQGKIFYPNGEEQMFTLDAEERLYRQLPIKNYDWGRYSVEISAFGENINGREFMATLPNYNFEIERPIEKVPELEAAALPAVKQPEPEPEPTISTALLVSIIVTGNLVVLLLGWLAIRILVQKKPIRLKIPMPKNPFKKTEEVIDLDDLGPSENSAAGNGSKNDKSGDILNLSMKDN</sequence>
<keyword evidence="2" id="KW-0812">Transmembrane</keyword>
<feature type="region of interest" description="Disordered" evidence="1">
    <location>
        <begin position="424"/>
        <end position="456"/>
    </location>
</feature>
<dbReference type="Proteomes" id="UP000258102">
    <property type="component" value="Chromosome 1"/>
</dbReference>
<dbReference type="KEGG" id="ppis:B1L02_04715"/>
<dbReference type="RefSeq" id="WP_088530126.1">
    <property type="nucleotide sequence ID" value="NZ_CP021646.1"/>
</dbReference>
<organism evidence="4 5">
    <name type="scientific">Pseudoalteromonas piscicida</name>
    <dbReference type="NCBI Taxonomy" id="43662"/>
    <lineage>
        <taxon>Bacteria</taxon>
        <taxon>Pseudomonadati</taxon>
        <taxon>Pseudomonadota</taxon>
        <taxon>Gammaproteobacteria</taxon>
        <taxon>Alteromonadales</taxon>
        <taxon>Pseudoalteromonadaceae</taxon>
        <taxon>Pseudoalteromonas</taxon>
    </lineage>
</organism>
<feature type="transmembrane region" description="Helical" evidence="2">
    <location>
        <begin position="376"/>
        <end position="400"/>
    </location>
</feature>
<evidence type="ECO:0000256" key="3">
    <source>
        <dbReference type="SAM" id="SignalP"/>
    </source>
</evidence>
<feature type="chain" id="PRO_5042181541" evidence="3">
    <location>
        <begin position="21"/>
        <end position="456"/>
    </location>
</feature>
<dbReference type="EMBL" id="CP031761">
    <property type="protein sequence ID" value="AXR02883.1"/>
    <property type="molecule type" value="Genomic_DNA"/>
</dbReference>
<keyword evidence="2" id="KW-1133">Transmembrane helix</keyword>
<proteinExistence type="predicted"/>
<keyword evidence="3" id="KW-0732">Signal</keyword>
<evidence type="ECO:0000256" key="1">
    <source>
        <dbReference type="SAM" id="MobiDB-lite"/>
    </source>
</evidence>
<evidence type="ECO:0000256" key="2">
    <source>
        <dbReference type="SAM" id="Phobius"/>
    </source>
</evidence>
<keyword evidence="2" id="KW-0472">Membrane</keyword>
<name>A0AAD0W5D1_PSEO7</name>
<feature type="compositionally biased region" description="Polar residues" evidence="1">
    <location>
        <begin position="431"/>
        <end position="440"/>
    </location>
</feature>